<dbReference type="Proteomes" id="UP000320314">
    <property type="component" value="Unassembled WGS sequence"/>
</dbReference>
<comment type="caution">
    <text evidence="7">The sequence shown here is derived from an EMBL/GenBank/DDBJ whole genome shotgun (WGS) entry which is preliminary data.</text>
</comment>
<feature type="binding site" evidence="5">
    <location>
        <begin position="11"/>
        <end position="16"/>
    </location>
    <ligand>
        <name>ATP</name>
        <dbReference type="ChEBI" id="CHEBI:30616"/>
    </ligand>
</feature>
<evidence type="ECO:0000256" key="1">
    <source>
        <dbReference type="ARBA" id="ARBA00009018"/>
    </source>
</evidence>
<dbReference type="RefSeq" id="WP_141167296.1">
    <property type="nucleotide sequence ID" value="NZ_VHLH01000022.1"/>
</dbReference>
<protein>
    <recommendedName>
        <fullName evidence="5 6">Dephospho-CoA kinase</fullName>
        <ecNumber evidence="5 6">2.7.1.24</ecNumber>
    </recommendedName>
    <alternativeName>
        <fullName evidence="5">Dephosphocoenzyme A kinase</fullName>
    </alternativeName>
</protein>
<comment type="pathway">
    <text evidence="5">Cofactor biosynthesis; coenzyme A biosynthesis; CoA from (R)-pantothenate: step 5/5.</text>
</comment>
<dbReference type="OrthoDB" id="9812943at2"/>
<dbReference type="NCBIfam" id="TIGR00152">
    <property type="entry name" value="dephospho-CoA kinase"/>
    <property type="match status" value="1"/>
</dbReference>
<dbReference type="InterPro" id="IPR027417">
    <property type="entry name" value="P-loop_NTPase"/>
</dbReference>
<dbReference type="PANTHER" id="PTHR10695:SF46">
    <property type="entry name" value="BIFUNCTIONAL COENZYME A SYNTHASE-RELATED"/>
    <property type="match status" value="1"/>
</dbReference>
<dbReference type="SUPFAM" id="SSF52540">
    <property type="entry name" value="P-loop containing nucleoside triphosphate hydrolases"/>
    <property type="match status" value="1"/>
</dbReference>
<keyword evidence="4 5" id="KW-0173">Coenzyme A biosynthesis</keyword>
<dbReference type="AlphaFoldDB" id="A0A506TYV7"/>
<sequence length="191" mass="20280">MIVLGLTGSIGTGKTTTARLFEEAGVPTIGADAIVHALYAGAAAEPVGNAFPGTVKDGVVDRTRLSAMVVDDPAAMRRLEAIVHPLVEKAEKEFIERHRVAGVPVVLVDIPLLFEAGRAADFDRIVVTSCAPALQRARVLARPGMGEAKFEAILGKQIPDAEKRARADFVVQTDHGLEAARARVQEILKAL</sequence>
<dbReference type="GO" id="GO:0005737">
    <property type="term" value="C:cytoplasm"/>
    <property type="evidence" value="ECO:0007669"/>
    <property type="project" value="UniProtKB-SubCell"/>
</dbReference>
<organism evidence="7 8">
    <name type="scientific">Pararhizobium mangrovi</name>
    <dbReference type="NCBI Taxonomy" id="2590452"/>
    <lineage>
        <taxon>Bacteria</taxon>
        <taxon>Pseudomonadati</taxon>
        <taxon>Pseudomonadota</taxon>
        <taxon>Alphaproteobacteria</taxon>
        <taxon>Hyphomicrobiales</taxon>
        <taxon>Rhizobiaceae</taxon>
        <taxon>Rhizobium/Agrobacterium group</taxon>
        <taxon>Pararhizobium</taxon>
    </lineage>
</organism>
<evidence type="ECO:0000313" key="8">
    <source>
        <dbReference type="Proteomes" id="UP000320314"/>
    </source>
</evidence>
<dbReference type="UniPathway" id="UPA00241">
    <property type="reaction ID" value="UER00356"/>
</dbReference>
<name>A0A506TYV7_9HYPH</name>
<keyword evidence="5 7" id="KW-0418">Kinase</keyword>
<keyword evidence="3 5" id="KW-0067">ATP-binding</keyword>
<dbReference type="PANTHER" id="PTHR10695">
    <property type="entry name" value="DEPHOSPHO-COA KINASE-RELATED"/>
    <property type="match status" value="1"/>
</dbReference>
<evidence type="ECO:0000256" key="4">
    <source>
        <dbReference type="ARBA" id="ARBA00022993"/>
    </source>
</evidence>
<dbReference type="GO" id="GO:0015937">
    <property type="term" value="P:coenzyme A biosynthetic process"/>
    <property type="evidence" value="ECO:0007669"/>
    <property type="project" value="UniProtKB-UniRule"/>
</dbReference>
<keyword evidence="2 5" id="KW-0547">Nucleotide-binding</keyword>
<dbReference type="PROSITE" id="PS51219">
    <property type="entry name" value="DPCK"/>
    <property type="match status" value="1"/>
</dbReference>
<dbReference type="InterPro" id="IPR001977">
    <property type="entry name" value="Depp_CoAkinase"/>
</dbReference>
<keyword evidence="8" id="KW-1185">Reference proteome</keyword>
<accession>A0A506TYV7</accession>
<dbReference type="GO" id="GO:0005524">
    <property type="term" value="F:ATP binding"/>
    <property type="evidence" value="ECO:0007669"/>
    <property type="project" value="UniProtKB-UniRule"/>
</dbReference>
<gene>
    <name evidence="5" type="primary">coaE</name>
    <name evidence="7" type="ORF">FJU11_11965</name>
</gene>
<proteinExistence type="inferred from homology"/>
<reference evidence="7 8" key="1">
    <citation type="submission" date="2019-06" db="EMBL/GenBank/DDBJ databases">
        <authorList>
            <person name="Li M."/>
        </authorList>
    </citation>
    <scope>NUCLEOTIDE SEQUENCE [LARGE SCALE GENOMIC DNA]</scope>
    <source>
        <strain evidence="7 8">BGMRC6574</strain>
    </source>
</reference>
<comment type="subcellular location">
    <subcellularLocation>
        <location evidence="5">Cytoplasm</location>
    </subcellularLocation>
</comment>
<dbReference type="EC" id="2.7.1.24" evidence="5 6"/>
<evidence type="ECO:0000256" key="5">
    <source>
        <dbReference type="HAMAP-Rule" id="MF_00376"/>
    </source>
</evidence>
<dbReference type="HAMAP" id="MF_00376">
    <property type="entry name" value="Dephospho_CoA_kinase"/>
    <property type="match status" value="1"/>
</dbReference>
<comment type="similarity">
    <text evidence="1 5">Belongs to the CoaE family.</text>
</comment>
<evidence type="ECO:0000256" key="3">
    <source>
        <dbReference type="ARBA" id="ARBA00022840"/>
    </source>
</evidence>
<keyword evidence="5" id="KW-0963">Cytoplasm</keyword>
<dbReference type="GO" id="GO:0004140">
    <property type="term" value="F:dephospho-CoA kinase activity"/>
    <property type="evidence" value="ECO:0007669"/>
    <property type="project" value="UniProtKB-UniRule"/>
</dbReference>
<evidence type="ECO:0000313" key="7">
    <source>
        <dbReference type="EMBL" id="TPW27262.1"/>
    </source>
</evidence>
<evidence type="ECO:0000256" key="6">
    <source>
        <dbReference type="NCBIfam" id="TIGR00152"/>
    </source>
</evidence>
<keyword evidence="5 7" id="KW-0808">Transferase</keyword>
<comment type="catalytic activity">
    <reaction evidence="5">
        <text>3'-dephospho-CoA + ATP = ADP + CoA + H(+)</text>
        <dbReference type="Rhea" id="RHEA:18245"/>
        <dbReference type="ChEBI" id="CHEBI:15378"/>
        <dbReference type="ChEBI" id="CHEBI:30616"/>
        <dbReference type="ChEBI" id="CHEBI:57287"/>
        <dbReference type="ChEBI" id="CHEBI:57328"/>
        <dbReference type="ChEBI" id="CHEBI:456216"/>
        <dbReference type="EC" id="2.7.1.24"/>
    </reaction>
</comment>
<dbReference type="EMBL" id="VHLH01000022">
    <property type="protein sequence ID" value="TPW27262.1"/>
    <property type="molecule type" value="Genomic_DNA"/>
</dbReference>
<dbReference type="Pfam" id="PF01121">
    <property type="entry name" value="CoaE"/>
    <property type="match status" value="1"/>
</dbReference>
<dbReference type="Gene3D" id="3.40.50.300">
    <property type="entry name" value="P-loop containing nucleotide triphosphate hydrolases"/>
    <property type="match status" value="1"/>
</dbReference>
<evidence type="ECO:0000256" key="2">
    <source>
        <dbReference type="ARBA" id="ARBA00022741"/>
    </source>
</evidence>
<dbReference type="CDD" id="cd02022">
    <property type="entry name" value="DPCK"/>
    <property type="match status" value="1"/>
</dbReference>
<comment type="function">
    <text evidence="5">Catalyzes the phosphorylation of the 3'-hydroxyl group of dephosphocoenzyme A to form coenzyme A.</text>
</comment>